<dbReference type="RefSeq" id="WP_134262546.1">
    <property type="nucleotide sequence ID" value="NZ_SNSA01000004.1"/>
</dbReference>
<evidence type="ECO:0000313" key="1">
    <source>
        <dbReference type="EMBL" id="TEU27601.1"/>
    </source>
</evidence>
<dbReference type="AlphaFoldDB" id="A0A5E9PR16"/>
<protein>
    <submittedName>
        <fullName evidence="1">Uncharacterized protein</fullName>
    </submittedName>
</protein>
<proteinExistence type="predicted"/>
<name>A0A5E9PR16_9GAMM</name>
<dbReference type="Proteomes" id="UP000297445">
    <property type="component" value="Unassembled WGS sequence"/>
</dbReference>
<accession>A0A5E9PR16</accession>
<comment type="caution">
    <text evidence="1">The sequence shown here is derived from an EMBL/GenBank/DDBJ whole genome shotgun (WGS) entry which is preliminary data.</text>
</comment>
<organism evidence="1 2">
    <name type="scientific">Acinetobacter seifertii</name>
    <dbReference type="NCBI Taxonomy" id="1530123"/>
    <lineage>
        <taxon>Bacteria</taxon>
        <taxon>Pseudomonadati</taxon>
        <taxon>Pseudomonadota</taxon>
        <taxon>Gammaproteobacteria</taxon>
        <taxon>Moraxellales</taxon>
        <taxon>Moraxellaceae</taxon>
        <taxon>Acinetobacter</taxon>
        <taxon>Acinetobacter calcoaceticus/baumannii complex</taxon>
    </lineage>
</organism>
<gene>
    <name evidence="1" type="ORF">E2R16_09645</name>
</gene>
<reference evidence="1 2" key="1">
    <citation type="submission" date="2019-03" db="EMBL/GenBank/DDBJ databases">
        <title>Draft genome sequence of an environmental Acinetobacter seifertii from Brazil.</title>
        <authorList>
            <person name="Furlan J.P.R."/>
            <person name="Stehling E.G."/>
        </authorList>
    </citation>
    <scope>NUCLEOTIDE SEQUENCE [LARGE SCALE GENOMIC DNA]</scope>
    <source>
        <strain evidence="1 2">SAb133</strain>
    </source>
</reference>
<sequence>MYIYINDDICDVDLEKNVNLSTALEHLINTGYEGINIIDMSSKTYKKLLEVKIFSSFFYGKLKQINDYNREYYQIYNDVDVKFIASANTTLIEKKESSWIIPLEWIKYGFLNGVNLIVEDNDDGRLLKHAIGHFQKSEKFLRSFPISINIINGGGSNIYDTLQQYIGNQNTLIVCFCDSDKLSPDCTFGQVTNNCKKLIETNDHNKPLIFMSTKGREIENDIPHFFIEQTSTDDKGVIDNFLKMKEIYENVCKDIIKYSDLKFGVTSGWVKERLEGSPAKKFWLRKIEELKNKNKLRVDFELEYSENTEIIIEPICQKMSEKIISWLDYETKNLPKQASKHLASNDDSYAWLQHGKALFWLSIGSKKGRI</sequence>
<evidence type="ECO:0000313" key="2">
    <source>
        <dbReference type="Proteomes" id="UP000297445"/>
    </source>
</evidence>
<dbReference type="EMBL" id="SNSA01000004">
    <property type="protein sequence ID" value="TEU27601.1"/>
    <property type="molecule type" value="Genomic_DNA"/>
</dbReference>